<accession>A0A9D4WSV6</accession>
<dbReference type="PANTHER" id="PTHR48052">
    <property type="entry name" value="UNNAMED PRODUCT"/>
    <property type="match status" value="1"/>
</dbReference>
<keyword evidence="5" id="KW-0812">Transmembrane</keyword>
<evidence type="ECO:0000256" key="3">
    <source>
        <dbReference type="ARBA" id="ARBA00022475"/>
    </source>
</evidence>
<dbReference type="GO" id="GO:0005886">
    <property type="term" value="C:plasma membrane"/>
    <property type="evidence" value="ECO:0007669"/>
    <property type="project" value="UniProtKB-SubCell"/>
</dbReference>
<dbReference type="PANTHER" id="PTHR48052:SF8">
    <property type="entry name" value="LRR RECEPTOR-LIKE SERINE_THREONINE-PROTEIN KINASE FLS2"/>
    <property type="match status" value="1"/>
</dbReference>
<dbReference type="SMART" id="SM00369">
    <property type="entry name" value="LRR_TYP"/>
    <property type="match status" value="4"/>
</dbReference>
<evidence type="ECO:0000256" key="10">
    <source>
        <dbReference type="ARBA" id="ARBA00023170"/>
    </source>
</evidence>
<keyword evidence="8" id="KW-1133">Transmembrane helix</keyword>
<dbReference type="FunFam" id="3.80.10.10:FF:000277">
    <property type="entry name" value="Leucine-rich repeat family protein"/>
    <property type="match status" value="1"/>
</dbReference>
<keyword evidence="9" id="KW-0472">Membrane</keyword>
<keyword evidence="6" id="KW-0732">Signal</keyword>
<dbReference type="Gene3D" id="3.90.70.10">
    <property type="entry name" value="Cysteine proteinases"/>
    <property type="match status" value="1"/>
</dbReference>
<feature type="compositionally biased region" description="Polar residues" evidence="12">
    <location>
        <begin position="428"/>
        <end position="449"/>
    </location>
</feature>
<evidence type="ECO:0000256" key="7">
    <source>
        <dbReference type="ARBA" id="ARBA00022737"/>
    </source>
</evidence>
<reference evidence="13 14" key="1">
    <citation type="journal article" date="2022" name="Nat. Genet.">
        <title>Improved pea reference genome and pan-genome highlight genomic features and evolutionary characteristics.</title>
        <authorList>
            <person name="Yang T."/>
            <person name="Liu R."/>
            <person name="Luo Y."/>
            <person name="Hu S."/>
            <person name="Wang D."/>
            <person name="Wang C."/>
            <person name="Pandey M.K."/>
            <person name="Ge S."/>
            <person name="Xu Q."/>
            <person name="Li N."/>
            <person name="Li G."/>
            <person name="Huang Y."/>
            <person name="Saxena R.K."/>
            <person name="Ji Y."/>
            <person name="Li M."/>
            <person name="Yan X."/>
            <person name="He Y."/>
            <person name="Liu Y."/>
            <person name="Wang X."/>
            <person name="Xiang C."/>
            <person name="Varshney R.K."/>
            <person name="Ding H."/>
            <person name="Gao S."/>
            <person name="Zong X."/>
        </authorList>
    </citation>
    <scope>NUCLEOTIDE SEQUENCE [LARGE SCALE GENOMIC DNA]</scope>
    <source>
        <strain evidence="13 14">cv. Zhongwan 6</strain>
    </source>
</reference>
<dbReference type="SUPFAM" id="SSF54001">
    <property type="entry name" value="Cysteine proteinases"/>
    <property type="match status" value="1"/>
</dbReference>
<keyword evidence="7" id="KW-0677">Repeat</keyword>
<feature type="compositionally biased region" description="Basic and acidic residues" evidence="12">
    <location>
        <begin position="414"/>
        <end position="427"/>
    </location>
</feature>
<evidence type="ECO:0000256" key="8">
    <source>
        <dbReference type="ARBA" id="ARBA00022989"/>
    </source>
</evidence>
<dbReference type="SUPFAM" id="SSF52058">
    <property type="entry name" value="L domain-like"/>
    <property type="match status" value="1"/>
</dbReference>
<feature type="compositionally biased region" description="Polar residues" evidence="12">
    <location>
        <begin position="367"/>
        <end position="378"/>
    </location>
</feature>
<evidence type="ECO:0000256" key="11">
    <source>
        <dbReference type="ARBA" id="ARBA00023180"/>
    </source>
</evidence>
<evidence type="ECO:0000256" key="5">
    <source>
        <dbReference type="ARBA" id="ARBA00022692"/>
    </source>
</evidence>
<dbReference type="Gramene" id="Psat05G0388500-T1">
    <property type="protein sequence ID" value="KAI5407816.1"/>
    <property type="gene ID" value="KIW84_053885"/>
</dbReference>
<sequence length="843" mass="93220">MIPYPEPYQSQFQRCRLCALGIEWRPSLIKYAIGPDFSVGQDYQEPEYDIVSDDNDSEYNVKEDNSSAAEQGTISAISSSDIEYSESDSNNKDGLRRSRRKSHDIVVEGMTSGRRVRKRNLGEYLGVNDDWMDVIASQESFLLAVDVSGSNVTDSGLRLLKNCSNIQALTLNYCDQFSEHGLKHINGLSNLTSLSTRKSCAVTPDGMRTFSNLVNLEKLDLERCSYIHGVFVHFKGLKKFESLNIGCCKCITDSNMKAISGFINLKELQISNNNVTDLGISYLRGLQKLATLNVEGCNIIVAYFEYILALAALACLNLNRCGLSDDGFEKFSGLTSLNDKILGFPKEIECYLSTTSSNKPALKKPSLQHSVAKPTNSQCNTVSPLNANSAMLPAAAPKIQVEVFTATVPPETNEEARRSSSNSRDRLFSTTKGDSVSHSTSTKTDNYHSLPSKVSAAPNLPQNVRNGLKSSMQKVVQQFRISKESRSNLISVENELGCPYELVVELYCYDKVKLFPFGLTSCGNGCYANAVLQCLAYTRPLTSYLLQGFHSKRWVHWIVIFPGRRTIQRQWRFLAEIKKQKQNTLHRADKAKEIRTKAPDANEDLLPVPKTETEKTVTERNRFHQLTSNQIPNSINIPKLKLQKKNPSILHRTASLTTLDLGNNQLNGSIPDKLVELSELQCLVLSHNYLSGSIPSKESSYFRQLTVPDLSFVQHLGVSDLSHNRLSGTIPDELGSCVVVVDLLLNNNMLSGSVPRSLSRLTNLTTLDLSGNLLSGSIPTELGDAVTLQGLYLGHNQLSGTIPGSFGKLTGLVKLNLTGNMLFSSIPISIWEHEGVNSLGFEV</sequence>
<evidence type="ECO:0000256" key="2">
    <source>
        <dbReference type="ARBA" id="ARBA00009592"/>
    </source>
</evidence>
<dbReference type="Proteomes" id="UP001058974">
    <property type="component" value="Chromosome 5"/>
</dbReference>
<keyword evidence="14" id="KW-1185">Reference proteome</keyword>
<dbReference type="InterPro" id="IPR032675">
    <property type="entry name" value="LRR_dom_sf"/>
</dbReference>
<dbReference type="InterPro" id="IPR038765">
    <property type="entry name" value="Papain-like_cys_pep_sf"/>
</dbReference>
<evidence type="ECO:0000256" key="12">
    <source>
        <dbReference type="SAM" id="MobiDB-lite"/>
    </source>
</evidence>
<name>A0A9D4WSV6_PEA</name>
<dbReference type="Pfam" id="PF00560">
    <property type="entry name" value="LRR_1"/>
    <property type="match status" value="4"/>
</dbReference>
<keyword evidence="10" id="KW-0675">Receptor</keyword>
<comment type="subcellular location">
    <subcellularLocation>
        <location evidence="1">Cell membrane</location>
        <topology evidence="1">Single-pass type I membrane protein</topology>
    </subcellularLocation>
</comment>
<feature type="region of interest" description="Disordered" evidence="12">
    <location>
        <begin position="80"/>
        <end position="101"/>
    </location>
</feature>
<dbReference type="PROSITE" id="PS00972">
    <property type="entry name" value="USP_1"/>
    <property type="match status" value="1"/>
</dbReference>
<evidence type="ECO:0000256" key="6">
    <source>
        <dbReference type="ARBA" id="ARBA00022729"/>
    </source>
</evidence>
<evidence type="ECO:0000256" key="1">
    <source>
        <dbReference type="ARBA" id="ARBA00004251"/>
    </source>
</evidence>
<keyword evidence="4" id="KW-0433">Leucine-rich repeat</keyword>
<dbReference type="EMBL" id="JAMSHJ010000005">
    <property type="protein sequence ID" value="KAI5407816.1"/>
    <property type="molecule type" value="Genomic_DNA"/>
</dbReference>
<dbReference type="Gramene" id="Psat0s520g0120.1">
    <property type="protein sequence ID" value="Psat0s520g0120.1.cds"/>
    <property type="gene ID" value="Psat0s520g0120"/>
</dbReference>
<feature type="region of interest" description="Disordered" evidence="12">
    <location>
        <begin position="408"/>
        <end position="461"/>
    </location>
</feature>
<dbReference type="InterPro" id="IPR018200">
    <property type="entry name" value="USP_CS"/>
</dbReference>
<keyword evidence="11" id="KW-0325">Glycoprotein</keyword>
<protein>
    <submittedName>
        <fullName evidence="13">Uncharacterized protein</fullName>
    </submittedName>
</protein>
<evidence type="ECO:0000256" key="4">
    <source>
        <dbReference type="ARBA" id="ARBA00022614"/>
    </source>
</evidence>
<proteinExistence type="inferred from homology"/>
<dbReference type="SUPFAM" id="SSF52047">
    <property type="entry name" value="RNI-like"/>
    <property type="match status" value="1"/>
</dbReference>
<dbReference type="InterPro" id="IPR001611">
    <property type="entry name" value="Leu-rich_rpt"/>
</dbReference>
<evidence type="ECO:0000256" key="9">
    <source>
        <dbReference type="ARBA" id="ARBA00023136"/>
    </source>
</evidence>
<comment type="similarity">
    <text evidence="2">Belongs to the RLP family.</text>
</comment>
<dbReference type="AlphaFoldDB" id="A0A9D4WSV6"/>
<feature type="region of interest" description="Disordered" evidence="12">
    <location>
        <begin position="357"/>
        <end position="378"/>
    </location>
</feature>
<gene>
    <name evidence="13" type="ORF">KIW84_053885</name>
</gene>
<dbReference type="Pfam" id="PF13516">
    <property type="entry name" value="LRR_6"/>
    <property type="match status" value="1"/>
</dbReference>
<dbReference type="InterPro" id="IPR003591">
    <property type="entry name" value="Leu-rich_rpt_typical-subtyp"/>
</dbReference>
<dbReference type="Gene3D" id="3.80.10.10">
    <property type="entry name" value="Ribonuclease Inhibitor"/>
    <property type="match status" value="4"/>
</dbReference>
<evidence type="ECO:0000313" key="13">
    <source>
        <dbReference type="EMBL" id="KAI5407816.1"/>
    </source>
</evidence>
<organism evidence="13 14">
    <name type="scientific">Pisum sativum</name>
    <name type="common">Garden pea</name>
    <name type="synonym">Lathyrus oleraceus</name>
    <dbReference type="NCBI Taxonomy" id="3888"/>
    <lineage>
        <taxon>Eukaryota</taxon>
        <taxon>Viridiplantae</taxon>
        <taxon>Streptophyta</taxon>
        <taxon>Embryophyta</taxon>
        <taxon>Tracheophyta</taxon>
        <taxon>Spermatophyta</taxon>
        <taxon>Magnoliopsida</taxon>
        <taxon>eudicotyledons</taxon>
        <taxon>Gunneridae</taxon>
        <taxon>Pentapetalae</taxon>
        <taxon>rosids</taxon>
        <taxon>fabids</taxon>
        <taxon>Fabales</taxon>
        <taxon>Fabaceae</taxon>
        <taxon>Papilionoideae</taxon>
        <taxon>50 kb inversion clade</taxon>
        <taxon>NPAAA clade</taxon>
        <taxon>Hologalegina</taxon>
        <taxon>IRL clade</taxon>
        <taxon>Fabeae</taxon>
        <taxon>Lathyrus</taxon>
    </lineage>
</organism>
<evidence type="ECO:0000313" key="14">
    <source>
        <dbReference type="Proteomes" id="UP001058974"/>
    </source>
</evidence>
<comment type="caution">
    <text evidence="13">The sequence shown here is derived from an EMBL/GenBank/DDBJ whole genome shotgun (WGS) entry which is preliminary data.</text>
</comment>
<dbReference type="FunFam" id="3.80.10.10:FF:000383">
    <property type="entry name" value="Leucine-rich repeat receptor protein kinase EMS1"/>
    <property type="match status" value="1"/>
</dbReference>
<dbReference type="GO" id="GO:0004843">
    <property type="term" value="F:cysteine-type deubiquitinase activity"/>
    <property type="evidence" value="ECO:0007669"/>
    <property type="project" value="InterPro"/>
</dbReference>
<keyword evidence="3" id="KW-1003">Cell membrane</keyword>
<dbReference type="PRINTS" id="PR00019">
    <property type="entry name" value="LEURICHRPT"/>
</dbReference>